<gene>
    <name evidence="6" type="ORF">CIT26_23590</name>
</gene>
<feature type="region of interest" description="Disordered" evidence="3">
    <location>
        <begin position="1000"/>
        <end position="1037"/>
    </location>
</feature>
<dbReference type="GO" id="GO:0008933">
    <property type="term" value="F:peptidoglycan lytic transglycosylase activity"/>
    <property type="evidence" value="ECO:0007669"/>
    <property type="project" value="InterPro"/>
</dbReference>
<evidence type="ECO:0008006" key="8">
    <source>
        <dbReference type="Google" id="ProtNLM"/>
    </source>
</evidence>
<dbReference type="GO" id="GO:0016020">
    <property type="term" value="C:membrane"/>
    <property type="evidence" value="ECO:0007669"/>
    <property type="project" value="InterPro"/>
</dbReference>
<protein>
    <recommendedName>
        <fullName evidence="8">Transglycosylase SLT domain-containing protein</fullName>
    </recommendedName>
</protein>
<dbReference type="Proteomes" id="UP000216442">
    <property type="component" value="Unassembled WGS sequence"/>
</dbReference>
<organism evidence="6 7">
    <name type="scientific">Mesorhizobium temperatum</name>
    <dbReference type="NCBI Taxonomy" id="241416"/>
    <lineage>
        <taxon>Bacteria</taxon>
        <taxon>Pseudomonadati</taxon>
        <taxon>Pseudomonadota</taxon>
        <taxon>Alphaproteobacteria</taxon>
        <taxon>Hyphomicrobiales</taxon>
        <taxon>Phyllobacteriaceae</taxon>
        <taxon>Mesorhizobium</taxon>
    </lineage>
</organism>
<dbReference type="PANTHER" id="PTHR37423:SF2">
    <property type="entry name" value="MEMBRANE-BOUND LYTIC MUREIN TRANSGLYCOSYLASE C"/>
    <property type="match status" value="1"/>
</dbReference>
<feature type="domain" description="Peptidase M15A C-terminal" evidence="5">
    <location>
        <begin position="398"/>
        <end position="479"/>
    </location>
</feature>
<evidence type="ECO:0000259" key="5">
    <source>
        <dbReference type="Pfam" id="PF08291"/>
    </source>
</evidence>
<dbReference type="InterPro" id="IPR023346">
    <property type="entry name" value="Lysozyme-like_dom_sf"/>
</dbReference>
<dbReference type="CDD" id="cd16896">
    <property type="entry name" value="LT_Slt70-like"/>
    <property type="match status" value="1"/>
</dbReference>
<reference evidence="6 7" key="1">
    <citation type="submission" date="2017-08" db="EMBL/GenBank/DDBJ databases">
        <title>Mesorhizobium wenxinae sp. nov., a novel rhizobial species isolated from root nodules of chickpea (Cicer arietinum L.).</title>
        <authorList>
            <person name="Zhang J."/>
        </authorList>
    </citation>
    <scope>NUCLEOTIDE SEQUENCE [LARGE SCALE GENOMIC DNA]</scope>
    <source>
        <strain evidence="6 7">SDW018</strain>
    </source>
</reference>
<dbReference type="SUPFAM" id="SSF55166">
    <property type="entry name" value="Hedgehog/DD-peptidase"/>
    <property type="match status" value="1"/>
</dbReference>
<dbReference type="InterPro" id="IPR013230">
    <property type="entry name" value="Peptidase_M15A_C"/>
</dbReference>
<name>A0A271LFB7_9HYPH</name>
<dbReference type="EMBL" id="NPKJ01000062">
    <property type="protein sequence ID" value="PAQ06779.1"/>
    <property type="molecule type" value="Genomic_DNA"/>
</dbReference>
<dbReference type="Pfam" id="PF08291">
    <property type="entry name" value="Peptidase_M15_3"/>
    <property type="match status" value="1"/>
</dbReference>
<keyword evidence="7" id="KW-1185">Reference proteome</keyword>
<comment type="similarity">
    <text evidence="1">Belongs to the transglycosylase Slt family.</text>
</comment>
<evidence type="ECO:0000256" key="2">
    <source>
        <dbReference type="ARBA" id="ARBA00009387"/>
    </source>
</evidence>
<evidence type="ECO:0000313" key="6">
    <source>
        <dbReference type="EMBL" id="PAQ06779.1"/>
    </source>
</evidence>
<accession>A0A271LFB7</accession>
<sequence length="1037" mass="111240">MALKLPGVEDLSAPISGRSGRPIASYDGSAIGQGIAQLGAGAQSMADGLKFKETQARETVDKSKLFETESRFQQFKSARAQELTAAGDKAEPGAFGFKEQYQGAYKEAAKQFMTTVPAELKPVYDAKLFSTEESLINGEGGAGDFERKQRKAYYKTSVDEGLTAIESRLYSDPSKFDDAVFEGNNYIDSIPDEDVNPIEKDALRRGWKAKAQLAALNGMKPADRLRALGEAPGQDDIIQAIQGVESEGDPGAVSPKGAIGLMQVMPETGIEIAEEIGDPNFPASPDAQAEYLKDPDVSEKYGTYYFNKMLARYDGDTEAALIAYNGGAARADKWLASGRNDAVIPQESADYYKKVMARTKGGADAGGQASGGKEQPVIIGDAAGRVGSPDVAGVNSVVMSRFKQVQNAFGASVPIVSGFRDPERNAKAGGARKSQHMHGNALDLDVSKLSNEERVRLIQTASSLGFTGIGVYANSLHLDIGSRRAWGASHHSDSVPTWARDAIASHMAGKAEPLGQRGGAGFKIDSRFADMDYVSRDAIAKSTQKDIQTEATATRVQQQAQYTAYDDSVALGIETGKIVSEEQILSDYLLNDGDITKHLKAFRSKQKEEGGVGELVSAILAGSPAASVNSFDGDQKSTANKAYDQMMKVTPEEQQPIVTQGFVKATGYIPDTLQARVRQGAASKDPAVFAAAMSQADALQTVAPVSFGAVEGAADIRDKLAAFRHFVNDRGMSGEEASQAILAMDDPAQKVNREVLKPGLEKFTKTLTVADVTNAYDPSIFASEPGAGIMPIQTNALLAEYKEIAEEKYYETGGDTGAAKAQALAELKTRWNVSNISGSPNLMRLPPELHYPAIDGKYDYLRDDALKTAESYVAGLHDGRKVDNIAIIPNQLTRADIEMKRPPRYRLFYQYTEDGQKKFDEVFAGPWGLDAKALNGGVAKGAEEAKKRFLARHSLNDAANDIERAAASDAETVMDDPNLPDWMKANQAIQTKDLGKANADQLRMGGSDNLELTEPTPENVPAPEVDPLGLGSNLGVP</sequence>
<dbReference type="PROSITE" id="PS00922">
    <property type="entry name" value="TRANSGLYCOSYLASE"/>
    <property type="match status" value="1"/>
</dbReference>
<dbReference type="InterPro" id="IPR008258">
    <property type="entry name" value="Transglycosylase_SLT_dom_1"/>
</dbReference>
<dbReference type="OrthoDB" id="8095504at2"/>
<dbReference type="Pfam" id="PF01464">
    <property type="entry name" value="SLT"/>
    <property type="match status" value="1"/>
</dbReference>
<feature type="domain" description="Transglycosylase SLT" evidence="4">
    <location>
        <begin position="236"/>
        <end position="338"/>
    </location>
</feature>
<evidence type="ECO:0000259" key="4">
    <source>
        <dbReference type="Pfam" id="PF01464"/>
    </source>
</evidence>
<dbReference type="Gene3D" id="3.30.1380.10">
    <property type="match status" value="1"/>
</dbReference>
<dbReference type="InterPro" id="IPR000189">
    <property type="entry name" value="Transglyc_AS"/>
</dbReference>
<dbReference type="GO" id="GO:0000270">
    <property type="term" value="P:peptidoglycan metabolic process"/>
    <property type="evidence" value="ECO:0007669"/>
    <property type="project" value="InterPro"/>
</dbReference>
<dbReference type="SUPFAM" id="SSF53955">
    <property type="entry name" value="Lysozyme-like"/>
    <property type="match status" value="1"/>
</dbReference>
<comment type="similarity">
    <text evidence="2">Belongs to the virb1 family.</text>
</comment>
<dbReference type="AlphaFoldDB" id="A0A271LFB7"/>
<evidence type="ECO:0000256" key="1">
    <source>
        <dbReference type="ARBA" id="ARBA00007734"/>
    </source>
</evidence>
<proteinExistence type="inferred from homology"/>
<comment type="caution">
    <text evidence="6">The sequence shown here is derived from an EMBL/GenBank/DDBJ whole genome shotgun (WGS) entry which is preliminary data.</text>
</comment>
<dbReference type="InterPro" id="IPR009045">
    <property type="entry name" value="Zn_M74/Hedgehog-like"/>
</dbReference>
<dbReference type="PANTHER" id="PTHR37423">
    <property type="entry name" value="SOLUBLE LYTIC MUREIN TRANSGLYCOSYLASE-RELATED"/>
    <property type="match status" value="1"/>
</dbReference>
<evidence type="ECO:0000256" key="3">
    <source>
        <dbReference type="SAM" id="MobiDB-lite"/>
    </source>
</evidence>
<dbReference type="RefSeq" id="WP_095494827.1">
    <property type="nucleotide sequence ID" value="NZ_NPKJ01000062.1"/>
</dbReference>
<dbReference type="Gene3D" id="1.10.530.10">
    <property type="match status" value="1"/>
</dbReference>
<evidence type="ECO:0000313" key="7">
    <source>
        <dbReference type="Proteomes" id="UP000216442"/>
    </source>
</evidence>